<dbReference type="PROSITE" id="PS51463">
    <property type="entry name" value="P_GLUCOSE_ISOMERASE_3"/>
    <property type="match status" value="1"/>
</dbReference>
<dbReference type="PANTHER" id="PTHR11469:SF1">
    <property type="entry name" value="GLUCOSE-6-PHOSPHATE ISOMERASE"/>
    <property type="match status" value="1"/>
</dbReference>
<dbReference type="CDD" id="cd05016">
    <property type="entry name" value="SIS_PGI_2"/>
    <property type="match status" value="1"/>
</dbReference>
<dbReference type="Gene3D" id="3.40.50.10490">
    <property type="entry name" value="Glucose-6-phosphate isomerase like protein, domain 1"/>
    <property type="match status" value="2"/>
</dbReference>
<evidence type="ECO:0000256" key="2">
    <source>
        <dbReference type="ARBA" id="ARBA00006604"/>
    </source>
</evidence>
<dbReference type="InterPro" id="IPR001672">
    <property type="entry name" value="G6P_Isomerase"/>
</dbReference>
<dbReference type="GO" id="GO:0048029">
    <property type="term" value="F:monosaccharide binding"/>
    <property type="evidence" value="ECO:0007669"/>
    <property type="project" value="TreeGrafter"/>
</dbReference>
<sequence length="430" mass="47931">MIKTDLTNAISELDFNKYNQQIAAIHQMIHNKTGMGHEFLGWVEWPLNYDKAELAKMKAVASELTKEIDVLLVIGIGGSYLGSRAAIEMINGLYYQPQVEIIYLGNTMSSTYTQQVLDYVKNKEFGICVISKSGTTTEPAIAFRLCKDLLEQKKGKAVAKTRIVAVTDKAKGALKELANQEGYQTFIIPDDIGGRYSVLTPVGIFPMLVAGVNVDEVFAGAKLAYEDTLSADLTNQAYRYALARYLLNTRDHYQSEMLVSYELQFQMLNEWWKQLFGESEGKDGKGLLPTSCIFSTDLHSLGQFIQEGTKNIIFETVIKINKPNGDLVLTADQENLDGLNYLAGKTLHSVNTIAMAGVVDAHHQSGNVPNIILEFATMDAKMFGYLSYWFMKACAMSAYLLKINPFNQPGVEIYKTNMFKLLGKPGKEHN</sequence>
<comment type="function">
    <text evidence="8">Catalyzes the reversible isomerization of glucose-6-phosphate to fructose-6-phosphate.</text>
</comment>
<keyword evidence="3 8" id="KW-0312">Gluconeogenesis</keyword>
<evidence type="ECO:0000256" key="8">
    <source>
        <dbReference type="HAMAP-Rule" id="MF_00473"/>
    </source>
</evidence>
<name>A0A0H3XHN3_9MOLU</name>
<dbReference type="Pfam" id="PF00342">
    <property type="entry name" value="PGI"/>
    <property type="match status" value="1"/>
</dbReference>
<dbReference type="FunFam" id="3.40.50.10490:FF:000016">
    <property type="entry name" value="Glucose-6-phosphate isomerase"/>
    <property type="match status" value="1"/>
</dbReference>
<evidence type="ECO:0000256" key="4">
    <source>
        <dbReference type="ARBA" id="ARBA00022490"/>
    </source>
</evidence>
<comment type="subcellular location">
    <subcellularLocation>
        <location evidence="8">Cytoplasm</location>
    </subcellularLocation>
</comment>
<keyword evidence="5 8" id="KW-0324">Glycolysis</keyword>
<keyword evidence="4 8" id="KW-0963">Cytoplasm</keyword>
<comment type="caution">
    <text evidence="8">Lacks conserved residue(s) required for the propagation of feature annotation.</text>
</comment>
<evidence type="ECO:0000256" key="9">
    <source>
        <dbReference type="RuleBase" id="RU000612"/>
    </source>
</evidence>
<gene>
    <name evidence="8 10" type="primary">pgi</name>
    <name evidence="10" type="ORF">SERIO_v1c02660</name>
</gene>
<dbReference type="GO" id="GO:0006096">
    <property type="term" value="P:glycolytic process"/>
    <property type="evidence" value="ECO:0007669"/>
    <property type="project" value="UniProtKB-UniRule"/>
</dbReference>
<accession>A0A0H3XHN3</accession>
<dbReference type="InterPro" id="IPR018189">
    <property type="entry name" value="Phosphoglucose_isomerase_CS"/>
</dbReference>
<dbReference type="RefSeq" id="WP_047791119.1">
    <property type="nucleotide sequence ID" value="NZ_CP011856.1"/>
</dbReference>
<dbReference type="NCBIfam" id="NF010697">
    <property type="entry name" value="PRK14097.1"/>
    <property type="match status" value="1"/>
</dbReference>
<reference evidence="11" key="2">
    <citation type="submission" date="2015-06" db="EMBL/GenBank/DDBJ databases">
        <title>Complete genome sequence of Spiroplasma eriocheiris TDA-040725-5 (DSM 21848).</title>
        <authorList>
            <person name="Lo W.-S."/>
            <person name="Kuo C.-H."/>
        </authorList>
    </citation>
    <scope>NUCLEOTIDE SEQUENCE [LARGE SCALE GENOMIC DNA]</scope>
    <source>
        <strain evidence="11">TDA-040725-5</strain>
    </source>
</reference>
<keyword evidence="6 8" id="KW-0413">Isomerase</keyword>
<evidence type="ECO:0000256" key="3">
    <source>
        <dbReference type="ARBA" id="ARBA00022432"/>
    </source>
</evidence>
<dbReference type="AlphaFoldDB" id="A0A0H3XHN3"/>
<dbReference type="GO" id="GO:0097367">
    <property type="term" value="F:carbohydrate derivative binding"/>
    <property type="evidence" value="ECO:0007669"/>
    <property type="project" value="InterPro"/>
</dbReference>
<dbReference type="HAMAP" id="MF_00473">
    <property type="entry name" value="G6P_isomerase"/>
    <property type="match status" value="1"/>
</dbReference>
<dbReference type="STRING" id="315358.SERIO_v1c02660"/>
<dbReference type="GO" id="GO:0005829">
    <property type="term" value="C:cytosol"/>
    <property type="evidence" value="ECO:0007669"/>
    <property type="project" value="TreeGrafter"/>
</dbReference>
<dbReference type="PANTHER" id="PTHR11469">
    <property type="entry name" value="GLUCOSE-6-PHOSPHATE ISOMERASE"/>
    <property type="match status" value="1"/>
</dbReference>
<dbReference type="CDD" id="cd05015">
    <property type="entry name" value="SIS_PGI_1"/>
    <property type="match status" value="1"/>
</dbReference>
<comment type="pathway">
    <text evidence="8">Carbohydrate biosynthesis; gluconeogenesis.</text>
</comment>
<proteinExistence type="inferred from homology"/>
<dbReference type="GO" id="GO:0051156">
    <property type="term" value="P:glucose 6-phosphate metabolic process"/>
    <property type="evidence" value="ECO:0007669"/>
    <property type="project" value="TreeGrafter"/>
</dbReference>
<organism evidence="10 11">
    <name type="scientific">Spiroplasma eriocheiris</name>
    <dbReference type="NCBI Taxonomy" id="315358"/>
    <lineage>
        <taxon>Bacteria</taxon>
        <taxon>Bacillati</taxon>
        <taxon>Mycoplasmatota</taxon>
        <taxon>Mollicutes</taxon>
        <taxon>Entomoplasmatales</taxon>
        <taxon>Spiroplasmataceae</taxon>
        <taxon>Spiroplasma</taxon>
    </lineage>
</organism>
<dbReference type="SUPFAM" id="SSF53697">
    <property type="entry name" value="SIS domain"/>
    <property type="match status" value="1"/>
</dbReference>
<dbReference type="UniPathway" id="UPA00109">
    <property type="reaction ID" value="UER00181"/>
</dbReference>
<dbReference type="EC" id="5.3.1.9" evidence="8"/>
<dbReference type="GO" id="GO:0006094">
    <property type="term" value="P:gluconeogenesis"/>
    <property type="evidence" value="ECO:0007669"/>
    <property type="project" value="UniProtKB-UniRule"/>
</dbReference>
<dbReference type="EMBL" id="CP011856">
    <property type="protein sequence ID" value="AKM53850.1"/>
    <property type="molecule type" value="Genomic_DNA"/>
</dbReference>
<keyword evidence="11" id="KW-1185">Reference proteome</keyword>
<feature type="active site" evidence="8">
    <location>
        <position position="415"/>
    </location>
</feature>
<dbReference type="InterPro" id="IPR046348">
    <property type="entry name" value="SIS_dom_sf"/>
</dbReference>
<dbReference type="PATRIC" id="fig|743698.3.peg.268"/>
<feature type="active site" description="Proton donor" evidence="8">
    <location>
        <position position="278"/>
    </location>
</feature>
<dbReference type="Proteomes" id="UP000035661">
    <property type="component" value="Chromosome"/>
</dbReference>
<dbReference type="PRINTS" id="PR00662">
    <property type="entry name" value="G6PISOMERASE"/>
</dbReference>
<evidence type="ECO:0000313" key="11">
    <source>
        <dbReference type="Proteomes" id="UP000035661"/>
    </source>
</evidence>
<dbReference type="KEGG" id="seri:SERIO_v1c02660"/>
<dbReference type="GO" id="GO:0004347">
    <property type="term" value="F:glucose-6-phosphate isomerase activity"/>
    <property type="evidence" value="ECO:0007669"/>
    <property type="project" value="UniProtKB-UniRule"/>
</dbReference>
<evidence type="ECO:0000256" key="5">
    <source>
        <dbReference type="ARBA" id="ARBA00023152"/>
    </source>
</evidence>
<evidence type="ECO:0000256" key="6">
    <source>
        <dbReference type="ARBA" id="ARBA00023235"/>
    </source>
</evidence>
<dbReference type="PROSITE" id="PS00174">
    <property type="entry name" value="P_GLUCOSE_ISOMERASE_2"/>
    <property type="match status" value="1"/>
</dbReference>
<comment type="catalytic activity">
    <reaction evidence="7 8 9">
        <text>alpha-D-glucose 6-phosphate = beta-D-fructose 6-phosphate</text>
        <dbReference type="Rhea" id="RHEA:11816"/>
        <dbReference type="ChEBI" id="CHEBI:57634"/>
        <dbReference type="ChEBI" id="CHEBI:58225"/>
        <dbReference type="EC" id="5.3.1.9"/>
    </reaction>
</comment>
<comment type="similarity">
    <text evidence="2 8 9">Belongs to the GPI family.</text>
</comment>
<dbReference type="PROSITE" id="PS00765">
    <property type="entry name" value="P_GLUCOSE_ISOMERASE_1"/>
    <property type="match status" value="1"/>
</dbReference>
<evidence type="ECO:0000313" key="10">
    <source>
        <dbReference type="EMBL" id="AKM53850.1"/>
    </source>
</evidence>
<evidence type="ECO:0000256" key="7">
    <source>
        <dbReference type="ARBA" id="ARBA00029321"/>
    </source>
</evidence>
<dbReference type="InterPro" id="IPR035482">
    <property type="entry name" value="SIS_PGI_2"/>
</dbReference>
<comment type="pathway">
    <text evidence="1 8 9">Carbohydrate degradation; glycolysis; D-glyceraldehyde 3-phosphate and glycerone phosphate from D-glucose: step 2/4.</text>
</comment>
<evidence type="ECO:0000256" key="1">
    <source>
        <dbReference type="ARBA" id="ARBA00004926"/>
    </source>
</evidence>
<protein>
    <recommendedName>
        <fullName evidence="8">Glucose-6-phosphate isomerase</fullName>
        <shortName evidence="8">GPI</shortName>
        <ecNumber evidence="8">5.3.1.9</ecNumber>
    </recommendedName>
    <alternativeName>
        <fullName evidence="8">Phosphoglucose isomerase</fullName>
        <shortName evidence="8">PGI</shortName>
    </alternativeName>
    <alternativeName>
        <fullName evidence="8">Phosphohexose isomerase</fullName>
        <shortName evidence="8">PHI</shortName>
    </alternativeName>
</protein>
<dbReference type="UniPathway" id="UPA00138"/>
<reference evidence="10 11" key="1">
    <citation type="journal article" date="2015" name="Genome Biol. Evol.">
        <title>Found and Lost: The Fates of Horizontally Acquired Genes in Arthropod-Symbiotic Spiroplasma.</title>
        <authorList>
            <person name="Lo W.S."/>
            <person name="Gasparich G.E."/>
            <person name="Kuo C.H."/>
        </authorList>
    </citation>
    <scope>NUCLEOTIDE SEQUENCE [LARGE SCALE GENOMIC DNA]</scope>
    <source>
        <strain evidence="11">TDA-040725-5</strain>
    </source>
</reference>
<dbReference type="InterPro" id="IPR035476">
    <property type="entry name" value="SIS_PGI_1"/>
</dbReference>